<evidence type="ECO:0000313" key="3">
    <source>
        <dbReference type="EMBL" id="RLN54649.1"/>
    </source>
</evidence>
<proteinExistence type="predicted"/>
<evidence type="ECO:0000256" key="1">
    <source>
        <dbReference type="SAM" id="MobiDB-lite"/>
    </source>
</evidence>
<feature type="compositionally biased region" description="Low complexity" evidence="1">
    <location>
        <begin position="137"/>
        <end position="146"/>
    </location>
</feature>
<accession>A0A3F2REK9</accession>
<feature type="compositionally biased region" description="Low complexity" evidence="1">
    <location>
        <begin position="1"/>
        <end position="15"/>
    </location>
</feature>
<dbReference type="Proteomes" id="UP000277300">
    <property type="component" value="Unassembled WGS sequence"/>
</dbReference>
<sequence>MSSKSPVSSAPSSSSGFGIRQYFRRPSQSPPNSKGADRPAKTSSGQKEAASSPDFELQQLSEKPRRQKPRQMQRSSVFGSCAQSVGTVASVLFSLINRSGHYDEKARDNTVTRQAKMLYVQLLESVQKERGEWQGFSSSPDSNNNNEPEDMKVVNPRDILSSKIATSGASSADQLGVLNELLEVSFRNLMGPLVPLELYTQHRKKLLRESLAVPPALTTLVAIREILDQLEREVRHCLLRLLALWDLIALISGEAQPLLKTIADKHHHVFSESSEFESMTARKSERQDTVAIELLEIMVLYRGILFSDIEFILTKQELQINPKLVEEARAKAWPADSELATLPEQEDDYYSDVSSISSSDKNQLYHDDGNAAMEWAQEAVSQPSPLALRSHPSSSVYEDQEQLDGEYYYNYEEEGEEEFTDAQCSKSQHQVVDAEAQAAEQAA</sequence>
<evidence type="ECO:0000313" key="2">
    <source>
        <dbReference type="EMBL" id="RLN50244.1"/>
    </source>
</evidence>
<protein>
    <submittedName>
        <fullName evidence="3">Uncharacterized protein</fullName>
    </submittedName>
</protein>
<dbReference type="AlphaFoldDB" id="A0A3F2REK9"/>
<evidence type="ECO:0000313" key="4">
    <source>
        <dbReference type="Proteomes" id="UP000277300"/>
    </source>
</evidence>
<organism evidence="3 4">
    <name type="scientific">Phytophthora kernoviae</name>
    <dbReference type="NCBI Taxonomy" id="325452"/>
    <lineage>
        <taxon>Eukaryota</taxon>
        <taxon>Sar</taxon>
        <taxon>Stramenopiles</taxon>
        <taxon>Oomycota</taxon>
        <taxon>Peronosporomycetes</taxon>
        <taxon>Peronosporales</taxon>
        <taxon>Peronosporaceae</taxon>
        <taxon>Phytophthora</taxon>
    </lineage>
</organism>
<feature type="region of interest" description="Disordered" evidence="1">
    <location>
        <begin position="1"/>
        <end position="79"/>
    </location>
</feature>
<name>A0A3F2REK9_9STRA</name>
<dbReference type="EMBL" id="MBAD02002048">
    <property type="protein sequence ID" value="RLN50244.1"/>
    <property type="molecule type" value="Genomic_DNA"/>
</dbReference>
<feature type="region of interest" description="Disordered" evidence="1">
    <location>
        <begin position="414"/>
        <end position="443"/>
    </location>
</feature>
<feature type="region of interest" description="Disordered" evidence="1">
    <location>
        <begin position="384"/>
        <end position="403"/>
    </location>
</feature>
<feature type="region of interest" description="Disordered" evidence="1">
    <location>
        <begin position="344"/>
        <end position="365"/>
    </location>
</feature>
<feature type="compositionally biased region" description="Low complexity" evidence="1">
    <location>
        <begin position="434"/>
        <end position="443"/>
    </location>
</feature>
<dbReference type="EMBL" id="MBDO02000496">
    <property type="protein sequence ID" value="RLN54649.1"/>
    <property type="molecule type" value="Genomic_DNA"/>
</dbReference>
<reference evidence="4 5" key="1">
    <citation type="submission" date="2018-07" db="EMBL/GenBank/DDBJ databases">
        <title>Genome sequencing of oomycete isolates from Chile give support for New Zealand origin for Phytophthora kernoviae and make available the first Nothophytophthora sp. genome.</title>
        <authorList>
            <person name="Studholme D.J."/>
            <person name="Sanfuentes E."/>
            <person name="Panda P."/>
            <person name="Hill R."/>
            <person name="Sambles C."/>
            <person name="Grant M."/>
            <person name="Williams N.M."/>
            <person name="Mcdougal R.L."/>
        </authorList>
    </citation>
    <scope>NUCLEOTIDE SEQUENCE [LARGE SCALE GENOMIC DNA]</scope>
    <source>
        <strain evidence="3">Chile6</strain>
        <strain evidence="2">Chile7</strain>
    </source>
</reference>
<feature type="region of interest" description="Disordered" evidence="1">
    <location>
        <begin position="131"/>
        <end position="151"/>
    </location>
</feature>
<gene>
    <name evidence="2" type="ORF">BBJ29_007800</name>
    <name evidence="3" type="ORF">BBP00_00008845</name>
</gene>
<comment type="caution">
    <text evidence="3">The sequence shown here is derived from an EMBL/GenBank/DDBJ whole genome shotgun (WGS) entry which is preliminary data.</text>
</comment>
<dbReference type="OrthoDB" id="167603at2759"/>
<feature type="compositionally biased region" description="Low complexity" evidence="1">
    <location>
        <begin position="351"/>
        <end position="360"/>
    </location>
</feature>
<dbReference type="Proteomes" id="UP000284657">
    <property type="component" value="Unassembled WGS sequence"/>
</dbReference>
<evidence type="ECO:0000313" key="5">
    <source>
        <dbReference type="Proteomes" id="UP000284657"/>
    </source>
</evidence>